<dbReference type="CDD" id="cd16894">
    <property type="entry name" value="MltD-like"/>
    <property type="match status" value="1"/>
</dbReference>
<dbReference type="SUPFAM" id="SSF53955">
    <property type="entry name" value="Lysozyme-like"/>
    <property type="match status" value="1"/>
</dbReference>
<dbReference type="PANTHER" id="PTHR33734">
    <property type="entry name" value="LYSM DOMAIN-CONTAINING GPI-ANCHORED PROTEIN 2"/>
    <property type="match status" value="1"/>
</dbReference>
<reference evidence="5" key="1">
    <citation type="journal article" date="2019" name="Int. J. Syst. Evol. Microbiol.">
        <title>The Global Catalogue of Microorganisms (GCM) 10K type strain sequencing project: providing services to taxonomists for standard genome sequencing and annotation.</title>
        <authorList>
            <consortium name="The Broad Institute Genomics Platform"/>
            <consortium name="The Broad Institute Genome Sequencing Center for Infectious Disease"/>
            <person name="Wu L."/>
            <person name="Ma J."/>
        </authorList>
    </citation>
    <scope>NUCLEOTIDE SEQUENCE [LARGE SCALE GENOMIC DNA]</scope>
    <source>
        <strain evidence="5">CCUG 53762</strain>
    </source>
</reference>
<dbReference type="InterPro" id="IPR008258">
    <property type="entry name" value="Transglycosylase_SLT_dom_1"/>
</dbReference>
<dbReference type="CDD" id="cd00118">
    <property type="entry name" value="LysM"/>
    <property type="match status" value="2"/>
</dbReference>
<dbReference type="Proteomes" id="UP001597118">
    <property type="component" value="Unassembled WGS sequence"/>
</dbReference>
<dbReference type="RefSeq" id="WP_379661358.1">
    <property type="nucleotide sequence ID" value="NZ_JBHUDG010000003.1"/>
</dbReference>
<dbReference type="SMART" id="SM00257">
    <property type="entry name" value="LysM"/>
    <property type="match status" value="2"/>
</dbReference>
<dbReference type="Pfam" id="PF01464">
    <property type="entry name" value="SLT"/>
    <property type="match status" value="1"/>
</dbReference>
<dbReference type="SUPFAM" id="SSF54106">
    <property type="entry name" value="LysM domain"/>
    <property type="match status" value="2"/>
</dbReference>
<dbReference type="InterPro" id="IPR036779">
    <property type="entry name" value="LysM_dom_sf"/>
</dbReference>
<dbReference type="PROSITE" id="PS00922">
    <property type="entry name" value="TRANSGLYCOSYLASE"/>
    <property type="match status" value="1"/>
</dbReference>
<evidence type="ECO:0000313" key="5">
    <source>
        <dbReference type="Proteomes" id="UP001597118"/>
    </source>
</evidence>
<evidence type="ECO:0000313" key="4">
    <source>
        <dbReference type="EMBL" id="MFD1628977.1"/>
    </source>
</evidence>
<dbReference type="Gene3D" id="3.10.350.10">
    <property type="entry name" value="LysM domain"/>
    <property type="match status" value="2"/>
</dbReference>
<dbReference type="InterPro" id="IPR023346">
    <property type="entry name" value="Lysozyme-like_dom_sf"/>
</dbReference>
<dbReference type="Pfam" id="PF01476">
    <property type="entry name" value="LysM"/>
    <property type="match status" value="2"/>
</dbReference>
<feature type="domain" description="LysM" evidence="3">
    <location>
        <begin position="370"/>
        <end position="413"/>
    </location>
</feature>
<dbReference type="EMBL" id="JBHUDG010000003">
    <property type="protein sequence ID" value="MFD1628977.1"/>
    <property type="molecule type" value="Genomic_DNA"/>
</dbReference>
<organism evidence="4 5">
    <name type="scientific">Pseudopedobacter beijingensis</name>
    <dbReference type="NCBI Taxonomy" id="1207056"/>
    <lineage>
        <taxon>Bacteria</taxon>
        <taxon>Pseudomonadati</taxon>
        <taxon>Bacteroidota</taxon>
        <taxon>Sphingobacteriia</taxon>
        <taxon>Sphingobacteriales</taxon>
        <taxon>Sphingobacteriaceae</taxon>
        <taxon>Pseudopedobacter</taxon>
    </lineage>
</organism>
<protein>
    <submittedName>
        <fullName evidence="4">Transglycosylase SLT domain-containing protein</fullName>
    </submittedName>
</protein>
<dbReference type="PROSITE" id="PS51782">
    <property type="entry name" value="LYSM"/>
    <property type="match status" value="2"/>
</dbReference>
<evidence type="ECO:0000256" key="2">
    <source>
        <dbReference type="SAM" id="SignalP"/>
    </source>
</evidence>
<proteinExistence type="inferred from homology"/>
<dbReference type="PANTHER" id="PTHR33734:SF22">
    <property type="entry name" value="MEMBRANE-BOUND LYTIC MUREIN TRANSGLYCOSYLASE D"/>
    <property type="match status" value="1"/>
</dbReference>
<keyword evidence="2" id="KW-0732">Signal</keyword>
<comment type="caution">
    <text evidence="4">The sequence shown here is derived from an EMBL/GenBank/DDBJ whole genome shotgun (WGS) entry which is preliminary data.</text>
</comment>
<evidence type="ECO:0000259" key="3">
    <source>
        <dbReference type="PROSITE" id="PS51782"/>
    </source>
</evidence>
<dbReference type="InterPro" id="IPR018392">
    <property type="entry name" value="LysM"/>
</dbReference>
<keyword evidence="5" id="KW-1185">Reference proteome</keyword>
<dbReference type="InterPro" id="IPR000189">
    <property type="entry name" value="Transglyc_AS"/>
</dbReference>
<accession>A0ABW4I9A8</accession>
<dbReference type="Gene3D" id="1.10.530.10">
    <property type="match status" value="1"/>
</dbReference>
<comment type="similarity">
    <text evidence="1">Belongs to the transglycosylase Slt family.</text>
</comment>
<evidence type="ECO:0000256" key="1">
    <source>
        <dbReference type="ARBA" id="ARBA00007734"/>
    </source>
</evidence>
<feature type="chain" id="PRO_5046715314" evidence="2">
    <location>
        <begin position="22"/>
        <end position="478"/>
    </location>
</feature>
<sequence>MAKTFALIALVTCSMSLSLTAQTTKNKKDSVYSSRLSPRESRMIRNLVNTDTSFVHPQLNLNMELFKFDANLLYKYRLDSLNSEISLDYNPYVQSFIDVFITERTRQIGKMVSLGNYYFPIMEKALQERNIPKEFKYLPIVESSLDPYAVSRAGATGLWQFMFTTAKGYGLNIDNYIDERKDPINSSYAACSYLQDAYSQFGDWLLALASYNCGMGAVKRALDKIPGDKKKTFWDIRNILPRETRDYVPKFIAVTYMMEYYDKHIDPSKIPDIDFKIGIDSIYVNRSISFDKVAEALSMEEKELHILNPAYKKNIVNGTPEQPKRLIIPKVDFPTYASLFDVLNPEKETKLVYAMSRSAAEPKVAAKKETVHIVKKGQTLSSIAKTYGVEAQDLKVWNKMKTYTIVPGQKITVYKEVNTSKEPSKPKQNYLSYTIKGGDTLQAIANRYKGVTVASLKEWNNLKDYKLTIGNILKIWIN</sequence>
<gene>
    <name evidence="4" type="ORF">ACFSAH_03765</name>
</gene>
<name>A0ABW4I9A8_9SPHI</name>
<feature type="domain" description="LysM" evidence="3">
    <location>
        <begin position="431"/>
        <end position="475"/>
    </location>
</feature>
<feature type="signal peptide" evidence="2">
    <location>
        <begin position="1"/>
        <end position="21"/>
    </location>
</feature>